<keyword evidence="4 7" id="KW-0812">Transmembrane</keyword>
<evidence type="ECO:0000313" key="9">
    <source>
        <dbReference type="EMBL" id="MBD1420124.1"/>
    </source>
</evidence>
<dbReference type="InterPro" id="IPR011662">
    <property type="entry name" value="Secretin/TonB_short_N"/>
</dbReference>
<keyword evidence="2 7" id="KW-0813">Transport</keyword>
<proteinExistence type="inferred from homology"/>
<dbReference type="InterPro" id="IPR036942">
    <property type="entry name" value="Beta-barrel_TonB_sf"/>
</dbReference>
<feature type="domain" description="Secretin/TonB short N-terminal" evidence="8">
    <location>
        <begin position="48"/>
        <end position="98"/>
    </location>
</feature>
<dbReference type="EMBL" id="JACNYL010000001">
    <property type="protein sequence ID" value="MBD1420124.1"/>
    <property type="molecule type" value="Genomic_DNA"/>
</dbReference>
<evidence type="ECO:0000256" key="2">
    <source>
        <dbReference type="ARBA" id="ARBA00022448"/>
    </source>
</evidence>
<dbReference type="Pfam" id="PF13715">
    <property type="entry name" value="CarbopepD_reg_2"/>
    <property type="match status" value="1"/>
</dbReference>
<keyword evidence="10" id="KW-1185">Reference proteome</keyword>
<comment type="caution">
    <text evidence="9">The sequence shown here is derived from an EMBL/GenBank/DDBJ whole genome shotgun (WGS) entry which is preliminary data.</text>
</comment>
<organism evidence="9 10">
    <name type="scientific">Sphingobacterium chuzhouense</name>
    <dbReference type="NCBI Taxonomy" id="1742264"/>
    <lineage>
        <taxon>Bacteria</taxon>
        <taxon>Pseudomonadati</taxon>
        <taxon>Bacteroidota</taxon>
        <taxon>Sphingobacteriia</taxon>
        <taxon>Sphingobacteriales</taxon>
        <taxon>Sphingobacteriaceae</taxon>
        <taxon>Sphingobacterium</taxon>
    </lineage>
</organism>
<comment type="subcellular location">
    <subcellularLocation>
        <location evidence="1 7">Cell outer membrane</location>
        <topology evidence="1 7">Multi-pass membrane protein</topology>
    </subcellularLocation>
</comment>
<evidence type="ECO:0000259" key="8">
    <source>
        <dbReference type="SMART" id="SM00965"/>
    </source>
</evidence>
<dbReference type="InterPro" id="IPR037066">
    <property type="entry name" value="Plug_dom_sf"/>
</dbReference>
<evidence type="ECO:0000256" key="1">
    <source>
        <dbReference type="ARBA" id="ARBA00004571"/>
    </source>
</evidence>
<keyword evidence="6 7" id="KW-0998">Cell outer membrane</keyword>
<dbReference type="PROSITE" id="PS52016">
    <property type="entry name" value="TONB_DEPENDENT_REC_3"/>
    <property type="match status" value="1"/>
</dbReference>
<dbReference type="Pfam" id="PF07660">
    <property type="entry name" value="STN"/>
    <property type="match status" value="1"/>
</dbReference>
<name>A0ABR7XNN9_9SPHI</name>
<protein>
    <submittedName>
        <fullName evidence="9">SusC/RagA family TonB-linked outer membrane protein</fullName>
    </submittedName>
</protein>
<dbReference type="InterPro" id="IPR012910">
    <property type="entry name" value="Plug_dom"/>
</dbReference>
<evidence type="ECO:0000256" key="3">
    <source>
        <dbReference type="ARBA" id="ARBA00022452"/>
    </source>
</evidence>
<dbReference type="Gene3D" id="3.55.50.30">
    <property type="match status" value="1"/>
</dbReference>
<dbReference type="Gene3D" id="2.170.130.10">
    <property type="entry name" value="TonB-dependent receptor, plug domain"/>
    <property type="match status" value="1"/>
</dbReference>
<dbReference type="InterPro" id="IPR039426">
    <property type="entry name" value="TonB-dep_rcpt-like"/>
</dbReference>
<dbReference type="Proteomes" id="UP000651112">
    <property type="component" value="Unassembled WGS sequence"/>
</dbReference>
<evidence type="ECO:0000256" key="4">
    <source>
        <dbReference type="ARBA" id="ARBA00022692"/>
    </source>
</evidence>
<dbReference type="SMART" id="SM00965">
    <property type="entry name" value="STN"/>
    <property type="match status" value="1"/>
</dbReference>
<keyword evidence="3 7" id="KW-1134">Transmembrane beta strand</keyword>
<evidence type="ECO:0000256" key="5">
    <source>
        <dbReference type="ARBA" id="ARBA00023136"/>
    </source>
</evidence>
<evidence type="ECO:0000256" key="7">
    <source>
        <dbReference type="PROSITE-ProRule" id="PRU01360"/>
    </source>
</evidence>
<evidence type="ECO:0000256" key="6">
    <source>
        <dbReference type="ARBA" id="ARBA00023237"/>
    </source>
</evidence>
<dbReference type="SUPFAM" id="SSF56935">
    <property type="entry name" value="Porins"/>
    <property type="match status" value="1"/>
</dbReference>
<dbReference type="RefSeq" id="WP_190311925.1">
    <property type="nucleotide sequence ID" value="NZ_JACNYL010000001.1"/>
</dbReference>
<reference evidence="9 10" key="1">
    <citation type="submission" date="2020-08" db="EMBL/GenBank/DDBJ databases">
        <title>Sphingobacterium sp. DN00404 isolated from aquaculture water.</title>
        <authorList>
            <person name="Zhang M."/>
        </authorList>
    </citation>
    <scope>NUCLEOTIDE SEQUENCE [LARGE SCALE GENOMIC DNA]</scope>
    <source>
        <strain evidence="9 10">KCTC 42746</strain>
    </source>
</reference>
<gene>
    <name evidence="9" type="ORF">H8B21_00940</name>
</gene>
<dbReference type="SUPFAM" id="SSF49464">
    <property type="entry name" value="Carboxypeptidase regulatory domain-like"/>
    <property type="match status" value="1"/>
</dbReference>
<dbReference type="NCBIfam" id="TIGR04056">
    <property type="entry name" value="OMP_RagA_SusC"/>
    <property type="match status" value="1"/>
</dbReference>
<sequence>MRISLLGLFLGIFLVHVHADVRAQRVTLSKQSMTLIDFFKEIRKQTSYDFVYDQAITAGKTISIQANQRTVEEVLNTALKGQGLTWDIKDKIIVVREAPKAIEDKIFEEIQQRVSGKVVNEKGEPLAGATLVLHGKDFLTVENGTFDFPANVGDRITINFIGYQPRTITVENFNPMTIRMSPHLEEMEDVVVTALGLKKAEAGLGYAVEEVKGEVFEKVKSDKVIDLLAGRVAGLRVNSRSGVLQDAAITLRGREPLYVVNGNPVGVGFRGIAADDIESISVLKGPQASVLYGSRGIDGAIVITTKNSGTSEQVEIGVNSSTMVAAGFVAAPVAQEIYGQGEFGQYAYRDGKGGGLYDDIWIWGPKLDQPDPSTPSGYWETPQYNSPVDPNTGELVPLPWVSHKNNFGNFIQNGLTTNNNITLSQKLNDGGYSIGVNQMYRKGMIPNTRVNQVGINMGGNYTIRERLKVDANINYSHLFTDNYPPVGYANDQVMYNTVMYMGANTDIMDLRDYWVEGREGYEQRNYNSVWFQNPWFLAYEHLRPYAKKRVISSLNFDYDLGKNTHFILKAGNDYQYTINEFQQPYAWVNGETGSYEKTTYDETLLDINAILTTKQQWRDWEIDFMVGANWNELDRNTLNGSTNGGLIVPGVYNFTNSKRQATVYDYRTNKRMYGVYGSATLDWRSAVYLTFTGRNDWSTALNRDNRSYFYPSVSSSIVVSNLLNMPDPISFLRIRGSWVNVGRDMDAYNLSTTYYMSQVWGSDPAFAIDDRVIDPDIEPSMTDSYELGLDIRFLNNKLRLDASYFNTLDKNWIQQVNIPTPSGYSTMLTNGNAYLRDGYEFILSGTIKETDDFSWNTSLNFSSFKTVLYSIYNDLSSYGNFKVGDRSDAFYASVYLREPGTDNFVVGNNGLPMVDPFSRNLGNKDPKWEAGITNNIRYKDWNFSFNISGRLGGLLYSELTARMIETGADKRTAVPEREEDWDRTPSYIPDNAVVITGGELKYSPTGEILEDTRTFAPSEHPVMFKDWMRQMGSLGGRMTKDWNVYDASFLKVRDVSISYTLDKHLKNWSAIKSANISFIGNNLFLAKKLPFEDPDGNVSTLGYPTERYIGLNLNVKF</sequence>
<evidence type="ECO:0000313" key="10">
    <source>
        <dbReference type="Proteomes" id="UP000651112"/>
    </source>
</evidence>
<dbReference type="InterPro" id="IPR023996">
    <property type="entry name" value="TonB-dep_OMP_SusC/RagA"/>
</dbReference>
<comment type="similarity">
    <text evidence="7">Belongs to the TonB-dependent receptor family.</text>
</comment>
<accession>A0ABR7XNN9</accession>
<dbReference type="Gene3D" id="2.40.170.20">
    <property type="entry name" value="TonB-dependent receptor, beta-barrel domain"/>
    <property type="match status" value="1"/>
</dbReference>
<dbReference type="Pfam" id="PF07715">
    <property type="entry name" value="Plug"/>
    <property type="match status" value="1"/>
</dbReference>
<dbReference type="InterPro" id="IPR008969">
    <property type="entry name" value="CarboxyPept-like_regulatory"/>
</dbReference>
<keyword evidence="5 7" id="KW-0472">Membrane</keyword>